<dbReference type="GO" id="GO:0016620">
    <property type="term" value="F:oxidoreductase activity, acting on the aldehyde or oxo group of donors, NAD or NADP as acceptor"/>
    <property type="evidence" value="ECO:0007669"/>
    <property type="project" value="InterPro"/>
</dbReference>
<dbReference type="InterPro" id="IPR016162">
    <property type="entry name" value="Ald_DH_N"/>
</dbReference>
<dbReference type="EMBL" id="SNZV01000008">
    <property type="protein sequence ID" value="TDS11045.1"/>
    <property type="molecule type" value="Genomic_DNA"/>
</dbReference>
<dbReference type="RefSeq" id="WP_133641481.1">
    <property type="nucleotide sequence ID" value="NZ_SNZV01000008.1"/>
</dbReference>
<dbReference type="FunFam" id="3.40.309.10:FF:000009">
    <property type="entry name" value="Aldehyde dehydrogenase A"/>
    <property type="match status" value="1"/>
</dbReference>
<evidence type="ECO:0000313" key="7">
    <source>
        <dbReference type="Proteomes" id="UP000294752"/>
    </source>
</evidence>
<keyword evidence="2 4" id="KW-0560">Oxidoreductase</keyword>
<dbReference type="InterPro" id="IPR016163">
    <property type="entry name" value="Ald_DH_C"/>
</dbReference>
<evidence type="ECO:0000256" key="3">
    <source>
        <dbReference type="PROSITE-ProRule" id="PRU10007"/>
    </source>
</evidence>
<evidence type="ECO:0000256" key="2">
    <source>
        <dbReference type="ARBA" id="ARBA00023002"/>
    </source>
</evidence>
<feature type="domain" description="Aldehyde dehydrogenase" evidence="5">
    <location>
        <begin position="2"/>
        <end position="448"/>
    </location>
</feature>
<evidence type="ECO:0000256" key="1">
    <source>
        <dbReference type="ARBA" id="ARBA00009986"/>
    </source>
</evidence>
<comment type="similarity">
    <text evidence="1 4">Belongs to the aldehyde dehydrogenase family.</text>
</comment>
<reference evidence="6 7" key="1">
    <citation type="submission" date="2019-03" db="EMBL/GenBank/DDBJ databases">
        <title>Genomic Encyclopedia of Type Strains, Phase III (KMG-III): the genomes of soil and plant-associated and newly described type strains.</title>
        <authorList>
            <person name="Whitman W."/>
        </authorList>
    </citation>
    <scope>NUCLEOTIDE SEQUENCE [LARGE SCALE GENOMIC DNA]</scope>
    <source>
        <strain evidence="6 7">CGMCC 1.12801</strain>
    </source>
</reference>
<sequence length="454" mass="50079">MNIINPATEEVIRVLQEDDKITLNKKYELLKAGQLQWSKKNLTERLAVIHRFYDLLGAEQEALAAILTSEVGKPLQQSRNEINGAKTRIQWMMNNAEKYLSDEWVTDTEELKEKISYDALGVVCNISAWNYPYLVGVNVFVPALIAGNTVMYKPSEYATLTGLEIEKLLKKAGLPDDAVQIAVGGKLVGEELLDMDFDGYFFTGSYKTGKYIYEKVALKMVPCQLELGGKDPLYVADDVNDVAAVARGTADGAFYNNGQSCCAVERIYVHENVYEAYVAAFLKEVQSWKKGLPTEEGVYIGALTRKEQLEVLEDQVADALAKGASLLTGGKRGTGKGYNFEPTVLSNVTNDMKVMQEESFGPIIGIMKVKDDPDAIAMMQDTTYGLTAAVYSGASDRVERILSQIDSGSGYWNCCDRVSAGLPWSGRKHSGIGSTLSHQGLRAFTKPKGWHLRP</sequence>
<dbReference type="SUPFAM" id="SSF53720">
    <property type="entry name" value="ALDH-like"/>
    <property type="match status" value="1"/>
</dbReference>
<accession>A0A4R7CUB1</accession>
<gene>
    <name evidence="6" type="ORF">B0I21_108103</name>
</gene>
<feature type="active site" evidence="3">
    <location>
        <position position="226"/>
    </location>
</feature>
<comment type="caution">
    <text evidence="6">The sequence shown here is derived from an EMBL/GenBank/DDBJ whole genome shotgun (WGS) entry which is preliminary data.</text>
</comment>
<protein>
    <submittedName>
        <fullName evidence="6">Acyl-CoA reductase-like NAD-dependent aldehyde dehydrogenase</fullName>
    </submittedName>
</protein>
<dbReference type="PROSITE" id="PS00070">
    <property type="entry name" value="ALDEHYDE_DEHYDR_CYS"/>
    <property type="match status" value="1"/>
</dbReference>
<dbReference type="InterPro" id="IPR016161">
    <property type="entry name" value="Ald_DH/histidinol_DH"/>
</dbReference>
<dbReference type="Pfam" id="PF00171">
    <property type="entry name" value="Aldedh"/>
    <property type="match status" value="1"/>
</dbReference>
<evidence type="ECO:0000259" key="5">
    <source>
        <dbReference type="Pfam" id="PF00171"/>
    </source>
</evidence>
<name>A0A4R7CUB1_9SPHI</name>
<dbReference type="InterPro" id="IPR029510">
    <property type="entry name" value="Ald_DH_CS_GLU"/>
</dbReference>
<proteinExistence type="inferred from homology"/>
<dbReference type="InterPro" id="IPR016160">
    <property type="entry name" value="Ald_DH_CS_CYS"/>
</dbReference>
<dbReference type="OrthoDB" id="781568at2"/>
<dbReference type="InterPro" id="IPR015590">
    <property type="entry name" value="Aldehyde_DH_dom"/>
</dbReference>
<dbReference type="PROSITE" id="PS00687">
    <property type="entry name" value="ALDEHYDE_DEHYDR_GLU"/>
    <property type="match status" value="1"/>
</dbReference>
<evidence type="ECO:0000313" key="6">
    <source>
        <dbReference type="EMBL" id="TDS11045.1"/>
    </source>
</evidence>
<keyword evidence="7" id="KW-1185">Reference proteome</keyword>
<dbReference type="Gene3D" id="3.40.309.10">
    <property type="entry name" value="Aldehyde Dehydrogenase, Chain A, domain 2"/>
    <property type="match status" value="1"/>
</dbReference>
<dbReference type="Proteomes" id="UP000294752">
    <property type="component" value="Unassembled WGS sequence"/>
</dbReference>
<dbReference type="Gene3D" id="3.40.605.10">
    <property type="entry name" value="Aldehyde Dehydrogenase, Chain A, domain 1"/>
    <property type="match status" value="1"/>
</dbReference>
<evidence type="ECO:0000256" key="4">
    <source>
        <dbReference type="RuleBase" id="RU003345"/>
    </source>
</evidence>
<dbReference type="PANTHER" id="PTHR11699">
    <property type="entry name" value="ALDEHYDE DEHYDROGENASE-RELATED"/>
    <property type="match status" value="1"/>
</dbReference>
<dbReference type="AlphaFoldDB" id="A0A4R7CUB1"/>
<organism evidence="6 7">
    <name type="scientific">Sphingobacterium paludis</name>
    <dbReference type="NCBI Taxonomy" id="1476465"/>
    <lineage>
        <taxon>Bacteria</taxon>
        <taxon>Pseudomonadati</taxon>
        <taxon>Bacteroidota</taxon>
        <taxon>Sphingobacteriia</taxon>
        <taxon>Sphingobacteriales</taxon>
        <taxon>Sphingobacteriaceae</taxon>
        <taxon>Sphingobacterium</taxon>
    </lineage>
</organism>